<dbReference type="PANTHER" id="PTHR43798:SF33">
    <property type="entry name" value="HYDROLASE, PUTATIVE (AFU_ORTHOLOGUE AFUA_2G14860)-RELATED"/>
    <property type="match status" value="1"/>
</dbReference>
<comment type="caution">
    <text evidence="2">The sequence shown here is derived from an EMBL/GenBank/DDBJ whole genome shotgun (WGS) entry which is preliminary data.</text>
</comment>
<keyword evidence="2" id="KW-0378">Hydrolase</keyword>
<accession>A0ABY3AZD1</accession>
<dbReference type="InterPro" id="IPR029058">
    <property type="entry name" value="AB_hydrolase_fold"/>
</dbReference>
<sequence>MNQNGKGITVTKTLKKDPVDSFSYSTAVSQDGTKIGFLSTGRGPGLIVIPGALTTSAEFTAFASYFSDLLTVHILDRRGRGESGSQGSDYSICKECEDLAAVQEATGASYLFGLSYGGLVALEAAMANQSPFEKIALYEPGIYLHSVPTDWEWLSEYEEDLEKQDYRGAFTTFVQGASQTFLSRVPKWFAKLNLRIGIRGEHWERILRLLKENLTEHKEVQRLASTYRKYKTIQSDVLLMAGHKSPESTHQTIRELNRTIKGSQMLIIPRLHHLSPENGYSPLQVAQQVKTFLTN</sequence>
<dbReference type="EMBL" id="SADY01000002">
    <property type="protein sequence ID" value="TQR45978.1"/>
    <property type="molecule type" value="Genomic_DNA"/>
</dbReference>
<dbReference type="InterPro" id="IPR050266">
    <property type="entry name" value="AB_hydrolase_sf"/>
</dbReference>
<dbReference type="Gene3D" id="3.40.50.1820">
    <property type="entry name" value="alpha/beta hydrolase"/>
    <property type="match status" value="1"/>
</dbReference>
<evidence type="ECO:0000313" key="3">
    <source>
        <dbReference type="Proteomes" id="UP000316208"/>
    </source>
</evidence>
<proteinExistence type="predicted"/>
<dbReference type="GO" id="GO:0016787">
    <property type="term" value="F:hydrolase activity"/>
    <property type="evidence" value="ECO:0007669"/>
    <property type="project" value="UniProtKB-KW"/>
</dbReference>
<evidence type="ECO:0000313" key="2">
    <source>
        <dbReference type="EMBL" id="TQR45978.1"/>
    </source>
</evidence>
<evidence type="ECO:0000259" key="1">
    <source>
        <dbReference type="Pfam" id="PF12697"/>
    </source>
</evidence>
<dbReference type="Pfam" id="PF12697">
    <property type="entry name" value="Abhydrolase_6"/>
    <property type="match status" value="1"/>
</dbReference>
<dbReference type="Proteomes" id="UP000316208">
    <property type="component" value="Unassembled WGS sequence"/>
</dbReference>
<dbReference type="PANTHER" id="PTHR43798">
    <property type="entry name" value="MONOACYLGLYCEROL LIPASE"/>
    <property type="match status" value="1"/>
</dbReference>
<organism evidence="2 3">
    <name type="scientific">Paenibacillus popilliae</name>
    <name type="common">Bacillus popilliae</name>
    <dbReference type="NCBI Taxonomy" id="78057"/>
    <lineage>
        <taxon>Bacteria</taxon>
        <taxon>Bacillati</taxon>
        <taxon>Bacillota</taxon>
        <taxon>Bacilli</taxon>
        <taxon>Bacillales</taxon>
        <taxon>Paenibacillaceae</taxon>
        <taxon>Paenibacillus</taxon>
    </lineage>
</organism>
<keyword evidence="3" id="KW-1185">Reference proteome</keyword>
<reference evidence="2 3" key="1">
    <citation type="submission" date="2018-03" db="EMBL/GenBank/DDBJ databases">
        <title>Aerobic endospore-forming bacteria genome sequencing and assembly.</title>
        <authorList>
            <person name="Cavalcante D.A."/>
            <person name="Driks A."/>
            <person name="Putonti C."/>
            <person name="De-Souza M.T."/>
        </authorList>
    </citation>
    <scope>NUCLEOTIDE SEQUENCE [LARGE SCALE GENOMIC DNA]</scope>
    <source>
        <strain evidence="2 3">SDF0028</strain>
    </source>
</reference>
<dbReference type="InterPro" id="IPR000073">
    <property type="entry name" value="AB_hydrolase_1"/>
</dbReference>
<dbReference type="SUPFAM" id="SSF53474">
    <property type="entry name" value="alpha/beta-Hydrolases"/>
    <property type="match status" value="1"/>
</dbReference>
<feature type="domain" description="AB hydrolase-1" evidence="1">
    <location>
        <begin position="46"/>
        <end position="275"/>
    </location>
</feature>
<gene>
    <name evidence="2" type="ORF">C7Y44_09760</name>
</gene>
<name>A0ABY3AZD1_PAEPP</name>
<protein>
    <submittedName>
        <fullName evidence="2">Alpha/beta hydrolase</fullName>
    </submittedName>
</protein>